<organism evidence="1 2">
    <name type="scientific">Paraherbaspirillum soli</name>
    <dbReference type="NCBI Taxonomy" id="631222"/>
    <lineage>
        <taxon>Bacteria</taxon>
        <taxon>Pseudomonadati</taxon>
        <taxon>Pseudomonadota</taxon>
        <taxon>Betaproteobacteria</taxon>
        <taxon>Burkholderiales</taxon>
        <taxon>Oxalobacteraceae</taxon>
        <taxon>Paraherbaspirillum</taxon>
    </lineage>
</organism>
<proteinExistence type="predicted"/>
<protein>
    <submittedName>
        <fullName evidence="1">Uncharacterized protein</fullName>
    </submittedName>
</protein>
<evidence type="ECO:0000313" key="1">
    <source>
        <dbReference type="EMBL" id="MFC5474560.1"/>
    </source>
</evidence>
<reference evidence="2" key="1">
    <citation type="journal article" date="2019" name="Int. J. Syst. Evol. Microbiol.">
        <title>The Global Catalogue of Microorganisms (GCM) 10K type strain sequencing project: providing services to taxonomists for standard genome sequencing and annotation.</title>
        <authorList>
            <consortium name="The Broad Institute Genomics Platform"/>
            <consortium name="The Broad Institute Genome Sequencing Center for Infectious Disease"/>
            <person name="Wu L."/>
            <person name="Ma J."/>
        </authorList>
    </citation>
    <scope>NUCLEOTIDE SEQUENCE [LARGE SCALE GENOMIC DNA]</scope>
    <source>
        <strain evidence="2">JCM 17066</strain>
    </source>
</reference>
<accession>A0ABW0M935</accession>
<keyword evidence="2" id="KW-1185">Reference proteome</keyword>
<comment type="caution">
    <text evidence="1">The sequence shown here is derived from an EMBL/GenBank/DDBJ whole genome shotgun (WGS) entry which is preliminary data.</text>
</comment>
<dbReference type="RefSeq" id="WP_378997662.1">
    <property type="nucleotide sequence ID" value="NZ_JBHSMT010000014.1"/>
</dbReference>
<name>A0ABW0M935_9BURK</name>
<dbReference type="EMBL" id="JBHSMT010000014">
    <property type="protein sequence ID" value="MFC5474560.1"/>
    <property type="molecule type" value="Genomic_DNA"/>
</dbReference>
<gene>
    <name evidence="1" type="ORF">ACFPM8_11390</name>
</gene>
<sequence>MLKNYCACRFLVCGAHRTIRTTPLLDQNSTRSRRFSTPCLALPPTRIFHEYAPEDARRSAAGLAKWPILLHYKSRFLKNLLKNMSFARAYFFFYFSYSSPKAVKSGKRS</sequence>
<evidence type="ECO:0000313" key="2">
    <source>
        <dbReference type="Proteomes" id="UP001596045"/>
    </source>
</evidence>
<dbReference type="Proteomes" id="UP001596045">
    <property type="component" value="Unassembled WGS sequence"/>
</dbReference>